<gene>
    <name evidence="2" type="ORF">ADH66_18990</name>
    <name evidence="3" type="ORF">I5Q82_09420</name>
</gene>
<dbReference type="KEGG" id="amur:ADH66_18990"/>
<reference evidence="4" key="2">
    <citation type="submission" date="2017-05" db="EMBL/GenBank/DDBJ databases">
        <title>Improved OligoMM genomes.</title>
        <authorList>
            <person name="Garzetti D."/>
        </authorList>
    </citation>
    <scope>NUCLEOTIDE SEQUENCE [LARGE SCALE GENOMIC DNA]</scope>
    <source>
        <strain evidence="4">KB18</strain>
    </source>
</reference>
<reference evidence="3 5" key="3">
    <citation type="submission" date="2020-11" db="EMBL/GenBank/DDBJ databases">
        <title>Closed and high quality bacterial genomes of the OMM12 community.</title>
        <authorList>
            <person name="Marbouty M."/>
            <person name="Lamy-Besnier Q."/>
            <person name="Debarbieux L."/>
            <person name="Koszul R."/>
        </authorList>
    </citation>
    <scope>NUCLEOTIDE SEQUENCE [LARGE SCALE GENOMIC DNA]</scope>
    <source>
        <strain evidence="3 5">KB18</strain>
    </source>
</reference>
<protein>
    <submittedName>
        <fullName evidence="3">Uncharacterized protein</fullName>
    </submittedName>
</protein>
<organism evidence="3 5">
    <name type="scientific">Acutalibacter muris</name>
    <dbReference type="NCBI Taxonomy" id="1796620"/>
    <lineage>
        <taxon>Bacteria</taxon>
        <taxon>Bacillati</taxon>
        <taxon>Bacillota</taxon>
        <taxon>Clostridia</taxon>
        <taxon>Eubacteriales</taxon>
        <taxon>Acutalibacteraceae</taxon>
        <taxon>Acutalibacter</taxon>
    </lineage>
</organism>
<dbReference type="Proteomes" id="UP000596035">
    <property type="component" value="Chromosome"/>
</dbReference>
<accession>A0A1Z2XVS1</accession>
<keyword evidence="4" id="KW-1185">Reference proteome</keyword>
<evidence type="ECO:0000313" key="5">
    <source>
        <dbReference type="Proteomes" id="UP000596035"/>
    </source>
</evidence>
<dbReference type="EMBL" id="CP021422">
    <property type="protein sequence ID" value="ASB42546.1"/>
    <property type="molecule type" value="Genomic_DNA"/>
</dbReference>
<feature type="region of interest" description="Disordered" evidence="1">
    <location>
        <begin position="46"/>
        <end position="73"/>
    </location>
</feature>
<reference evidence="2" key="1">
    <citation type="journal article" date="2017" name="Genome Announc.">
        <title>High-Quality Whole-Genome Sequences of the Oligo-Mouse-Microbiota Bacterial Community.</title>
        <authorList>
            <person name="Garzetti D."/>
            <person name="Brugiroux S."/>
            <person name="Bunk B."/>
            <person name="Pukall R."/>
            <person name="McCoy K.D."/>
            <person name="Macpherson A.J."/>
            <person name="Stecher B."/>
        </authorList>
    </citation>
    <scope>NUCLEOTIDE SEQUENCE</scope>
    <source>
        <strain evidence="2">KB18</strain>
    </source>
</reference>
<dbReference type="Proteomes" id="UP000196710">
    <property type="component" value="Chromosome"/>
</dbReference>
<dbReference type="RefSeq" id="WP_088364485.1">
    <property type="nucleotide sequence ID" value="NZ_CP021422.1"/>
</dbReference>
<evidence type="ECO:0000313" key="4">
    <source>
        <dbReference type="Proteomes" id="UP000196710"/>
    </source>
</evidence>
<dbReference type="EMBL" id="CP065321">
    <property type="protein sequence ID" value="QQR31841.1"/>
    <property type="molecule type" value="Genomic_DNA"/>
</dbReference>
<feature type="compositionally biased region" description="Polar residues" evidence="1">
    <location>
        <begin position="53"/>
        <end position="70"/>
    </location>
</feature>
<proteinExistence type="predicted"/>
<dbReference type="AlphaFoldDB" id="A0A1Z2XVS1"/>
<sequence length="251" mass="28061">MSGKAAAELQDEAAMQTAIGNEIATLTKSWGSEKLEITIEYVFRCENPPDGTPNGNDTPAPNTETRQSEYGTKEDYQSLLALKTPDYASMSVADFNAKLLAWANEDFGRMERIDADMLCNDFQVSFSEEELAFIRLTVFLSGTENGEFVQSNYTGDPMVAPAYQESLPQKVDKSNEKAPMWCDFGYRFLYHIANQETLTVGERDRCIGGMITAVEKFWNDTTLDDLLTMTKDDVISCTSSRSCLLHRRQAG</sequence>
<evidence type="ECO:0000256" key="1">
    <source>
        <dbReference type="SAM" id="MobiDB-lite"/>
    </source>
</evidence>
<evidence type="ECO:0000313" key="3">
    <source>
        <dbReference type="EMBL" id="QQR31841.1"/>
    </source>
</evidence>
<name>A0A1Z2XVS1_9FIRM</name>
<evidence type="ECO:0000313" key="2">
    <source>
        <dbReference type="EMBL" id="ASB42546.1"/>
    </source>
</evidence>